<accession>A0A3B0ZVT0</accession>
<dbReference type="InterPro" id="IPR009813">
    <property type="entry name" value="Uncharacterised_YebG"/>
</dbReference>
<dbReference type="AlphaFoldDB" id="A0A3B0ZVT0"/>
<name>A0A3B0ZVT0_9ZZZZ</name>
<organism evidence="2">
    <name type="scientific">hydrothermal vent metagenome</name>
    <dbReference type="NCBI Taxonomy" id="652676"/>
    <lineage>
        <taxon>unclassified sequences</taxon>
        <taxon>metagenomes</taxon>
        <taxon>ecological metagenomes</taxon>
    </lineage>
</organism>
<evidence type="ECO:0000313" key="2">
    <source>
        <dbReference type="EMBL" id="VAW85564.1"/>
    </source>
</evidence>
<feature type="region of interest" description="Disordered" evidence="1">
    <location>
        <begin position="75"/>
        <end position="110"/>
    </location>
</feature>
<reference evidence="2" key="1">
    <citation type="submission" date="2018-06" db="EMBL/GenBank/DDBJ databases">
        <authorList>
            <person name="Zhirakovskaya E."/>
        </authorList>
    </citation>
    <scope>NUCLEOTIDE SEQUENCE</scope>
</reference>
<gene>
    <name evidence="2" type="ORF">MNBD_GAMMA18-2459</name>
</gene>
<feature type="compositionally biased region" description="Polar residues" evidence="1">
    <location>
        <begin position="87"/>
        <end position="101"/>
    </location>
</feature>
<protein>
    <submittedName>
        <fullName evidence="2">Uncharacterized protein</fullName>
    </submittedName>
</protein>
<proteinExistence type="predicted"/>
<dbReference type="Gene3D" id="1.10.10.710">
    <property type="entry name" value="PSPTO_1197 like"/>
    <property type="match status" value="1"/>
</dbReference>
<dbReference type="InterPro" id="IPR038627">
    <property type="entry name" value="YebG-like_sf"/>
</dbReference>
<evidence type="ECO:0000256" key="1">
    <source>
        <dbReference type="SAM" id="MobiDB-lite"/>
    </source>
</evidence>
<dbReference type="Pfam" id="PF07130">
    <property type="entry name" value="YebG"/>
    <property type="match status" value="1"/>
</dbReference>
<dbReference type="EMBL" id="UOFP01000099">
    <property type="protein sequence ID" value="VAW85564.1"/>
    <property type="molecule type" value="Genomic_DNA"/>
</dbReference>
<sequence length="110" mass="12071">MAVIAMWLCDRDNSMFNSKKEAEAHDKMLELGEQFTALMEQQISGIDPKKAEAFGILLAKNRDLVMRACKGDGGALAEIKPEDDDTGNASSKPQPAPSTTEQTKKMARKK</sequence>